<protein>
    <submittedName>
        <fullName evidence="1">Uncharacterized protein</fullName>
    </submittedName>
</protein>
<evidence type="ECO:0000313" key="2">
    <source>
        <dbReference type="Proteomes" id="UP001148662"/>
    </source>
</evidence>
<proteinExistence type="predicted"/>
<name>A0ACC1SN28_9APHY</name>
<sequence length="422" mass="47512">MADFNIKLSREELISALNHMQVAIPPKTKLLDEALRQRLKQALNGSQDAANTIHKPDLDISKLPAWPSGCSVYEATIRGDLNEALKIASARSRGGNDPFPLYDNPFMDLRQTVMSVAKNWDGGLKSNVVQDQSHQKCAINLRVVSVYKLDDKTPILLVLYMITTAEDPWPGVRWVQEQQRRDGFIPNISATEIELKMLAHLLSMNEKVLPAAVKLKKLPAEKGFKASFLLPLGPLSFEDVGKLNLDVLGCPVCGSKASKRCAKCQMVMYCKCQRADWPEHKKSCLSFKGGTWVTIPFTTKNPYGDFGYTANVNRFNTSRRDETSRLADGPPDNIHENNPFLIKLQIGGIKDIGNFLIYDRQRSFQVNFIQTANREVFQKLKDEAEGPRGGPLGLKMYRWAKRTGDFELSVCLDRAPQEEIKW</sequence>
<comment type="caution">
    <text evidence="1">The sequence shown here is derived from an EMBL/GenBank/DDBJ whole genome shotgun (WGS) entry which is preliminary data.</text>
</comment>
<dbReference type="EMBL" id="JANHOG010001146">
    <property type="protein sequence ID" value="KAJ3542898.1"/>
    <property type="molecule type" value="Genomic_DNA"/>
</dbReference>
<organism evidence="1 2">
    <name type="scientific">Phlebia brevispora</name>
    <dbReference type="NCBI Taxonomy" id="194682"/>
    <lineage>
        <taxon>Eukaryota</taxon>
        <taxon>Fungi</taxon>
        <taxon>Dikarya</taxon>
        <taxon>Basidiomycota</taxon>
        <taxon>Agaricomycotina</taxon>
        <taxon>Agaricomycetes</taxon>
        <taxon>Polyporales</taxon>
        <taxon>Meruliaceae</taxon>
        <taxon>Phlebia</taxon>
    </lineage>
</organism>
<dbReference type="Proteomes" id="UP001148662">
    <property type="component" value="Unassembled WGS sequence"/>
</dbReference>
<gene>
    <name evidence="1" type="ORF">NM688_g5924</name>
</gene>
<evidence type="ECO:0000313" key="1">
    <source>
        <dbReference type="EMBL" id="KAJ3542898.1"/>
    </source>
</evidence>
<accession>A0ACC1SN28</accession>
<reference evidence="1" key="1">
    <citation type="submission" date="2022-07" db="EMBL/GenBank/DDBJ databases">
        <title>Genome Sequence of Phlebia brevispora.</title>
        <authorList>
            <person name="Buettner E."/>
        </authorList>
    </citation>
    <scope>NUCLEOTIDE SEQUENCE</scope>
    <source>
        <strain evidence="1">MPL23</strain>
    </source>
</reference>
<keyword evidence="2" id="KW-1185">Reference proteome</keyword>